<feature type="compositionally biased region" description="Low complexity" evidence="3">
    <location>
        <begin position="70"/>
        <end position="90"/>
    </location>
</feature>
<evidence type="ECO:0000256" key="2">
    <source>
        <dbReference type="ARBA" id="ARBA00023242"/>
    </source>
</evidence>
<proteinExistence type="predicted"/>
<protein>
    <submittedName>
        <fullName evidence="4">Transcriptional corepressor LEUNIG-like</fullName>
    </submittedName>
</protein>
<organism evidence="4 5">
    <name type="scientific">Trifolium medium</name>
    <dbReference type="NCBI Taxonomy" id="97028"/>
    <lineage>
        <taxon>Eukaryota</taxon>
        <taxon>Viridiplantae</taxon>
        <taxon>Streptophyta</taxon>
        <taxon>Embryophyta</taxon>
        <taxon>Tracheophyta</taxon>
        <taxon>Spermatophyta</taxon>
        <taxon>Magnoliopsida</taxon>
        <taxon>eudicotyledons</taxon>
        <taxon>Gunneridae</taxon>
        <taxon>Pentapetalae</taxon>
        <taxon>rosids</taxon>
        <taxon>fabids</taxon>
        <taxon>Fabales</taxon>
        <taxon>Fabaceae</taxon>
        <taxon>Papilionoideae</taxon>
        <taxon>50 kb inversion clade</taxon>
        <taxon>NPAAA clade</taxon>
        <taxon>Hologalegina</taxon>
        <taxon>IRL clade</taxon>
        <taxon>Trifolieae</taxon>
        <taxon>Trifolium</taxon>
    </lineage>
</organism>
<evidence type="ECO:0000256" key="3">
    <source>
        <dbReference type="SAM" id="MobiDB-lite"/>
    </source>
</evidence>
<evidence type="ECO:0000256" key="1">
    <source>
        <dbReference type="ARBA" id="ARBA00004123"/>
    </source>
</evidence>
<keyword evidence="2" id="KW-0539">Nucleus</keyword>
<dbReference type="Proteomes" id="UP000265520">
    <property type="component" value="Unassembled WGS sequence"/>
</dbReference>
<feature type="region of interest" description="Disordered" evidence="3">
    <location>
        <begin position="49"/>
        <end position="139"/>
    </location>
</feature>
<feature type="non-terminal residue" evidence="4">
    <location>
        <position position="139"/>
    </location>
</feature>
<reference evidence="4 5" key="1">
    <citation type="journal article" date="2018" name="Front. Plant Sci.">
        <title>Red Clover (Trifolium pratense) and Zigzag Clover (T. medium) - A Picture of Genomic Similarities and Differences.</title>
        <authorList>
            <person name="Dluhosova J."/>
            <person name="Istvanek J."/>
            <person name="Nedelnik J."/>
            <person name="Repkova J."/>
        </authorList>
    </citation>
    <scope>NUCLEOTIDE SEQUENCE [LARGE SCALE GENOMIC DNA]</scope>
    <source>
        <strain evidence="5">cv. 10/8</strain>
        <tissue evidence="4">Leaf</tissue>
    </source>
</reference>
<evidence type="ECO:0000313" key="4">
    <source>
        <dbReference type="EMBL" id="MCI11586.1"/>
    </source>
</evidence>
<feature type="compositionally biased region" description="Polar residues" evidence="3">
    <location>
        <begin position="58"/>
        <end position="69"/>
    </location>
</feature>
<dbReference type="AlphaFoldDB" id="A0A392PJW5"/>
<dbReference type="PANTHER" id="PTHR45093:SF2">
    <property type="entry name" value="LISH DOMAIN-CONTAINING PROTEIN"/>
    <property type="match status" value="1"/>
</dbReference>
<feature type="compositionally biased region" description="Basic and acidic residues" evidence="3">
    <location>
        <begin position="128"/>
        <end position="139"/>
    </location>
</feature>
<dbReference type="GO" id="GO:0005634">
    <property type="term" value="C:nucleus"/>
    <property type="evidence" value="ECO:0007669"/>
    <property type="project" value="UniProtKB-SubCell"/>
</dbReference>
<keyword evidence="5" id="KW-1185">Reference proteome</keyword>
<name>A0A392PJW5_9FABA</name>
<dbReference type="EMBL" id="LXQA010080708">
    <property type="protein sequence ID" value="MCI11586.1"/>
    <property type="molecule type" value="Genomic_DNA"/>
</dbReference>
<evidence type="ECO:0000313" key="5">
    <source>
        <dbReference type="Proteomes" id="UP000265520"/>
    </source>
</evidence>
<accession>A0A392PJW5</accession>
<dbReference type="PANTHER" id="PTHR45093">
    <property type="entry name" value="TRANSCRIPTION ACTIVATOR MSS11"/>
    <property type="match status" value="1"/>
</dbReference>
<comment type="caution">
    <text evidence="4">The sequence shown here is derived from an EMBL/GenBank/DDBJ whole genome shotgun (WGS) entry which is preliminary data.</text>
</comment>
<comment type="subcellular location">
    <subcellularLocation>
        <location evidence="1">Nucleus</location>
    </subcellularLocation>
</comment>
<sequence length="139" mass="14601">MPSLRSAPSRLIAAYLHWGGFSTTLPRDMAFVAFINLVQPSLCKLVSKNQMGRKRKQPVSSSGPANSSGTANTAGPSPSSAPSTPSTHTPGDAISMPALPHNSSSSKPLMMFGTDGFGTLTSPSNQLWDDKDLELQADV</sequence>